<keyword evidence="12" id="KW-1185">Reference proteome</keyword>
<keyword evidence="2" id="KW-0902">Two-component regulatory system</keyword>
<dbReference type="SUPFAM" id="SSF46894">
    <property type="entry name" value="C-terminal effector domain of the bipartite response regulators"/>
    <property type="match status" value="1"/>
</dbReference>
<gene>
    <name evidence="11" type="ORF">PQ457_00260</name>
</gene>
<dbReference type="Pfam" id="PF00486">
    <property type="entry name" value="Trans_reg_C"/>
    <property type="match status" value="1"/>
</dbReference>
<dbReference type="Pfam" id="PF00072">
    <property type="entry name" value="Response_reg"/>
    <property type="match status" value="1"/>
</dbReference>
<evidence type="ECO:0000313" key="11">
    <source>
        <dbReference type="EMBL" id="WCT77464.1"/>
    </source>
</evidence>
<evidence type="ECO:0000256" key="7">
    <source>
        <dbReference type="PROSITE-ProRule" id="PRU01091"/>
    </source>
</evidence>
<evidence type="ECO:0000256" key="8">
    <source>
        <dbReference type="SAM" id="MobiDB-lite"/>
    </source>
</evidence>
<proteinExistence type="predicted"/>
<dbReference type="InterPro" id="IPR011006">
    <property type="entry name" value="CheY-like_superfamily"/>
</dbReference>
<dbReference type="PROSITE" id="PS50110">
    <property type="entry name" value="RESPONSE_REGULATORY"/>
    <property type="match status" value="1"/>
</dbReference>
<dbReference type="RefSeq" id="WP_273617836.1">
    <property type="nucleotide sequence ID" value="NZ_CP103868.1"/>
</dbReference>
<evidence type="ECO:0000256" key="1">
    <source>
        <dbReference type="ARBA" id="ARBA00022553"/>
    </source>
</evidence>
<reference evidence="11 12" key="1">
    <citation type="submission" date="2023-02" db="EMBL/GenBank/DDBJ databases">
        <title>Genome sequence of Novosphingobium humi KACC 19094.</title>
        <authorList>
            <person name="Kim S."/>
            <person name="Heo J."/>
            <person name="Kwon S.-W."/>
        </authorList>
    </citation>
    <scope>NUCLEOTIDE SEQUENCE [LARGE SCALE GENOMIC DNA]</scope>
    <source>
        <strain evidence="11 12">KACC 19094</strain>
    </source>
</reference>
<organism evidence="11 12">
    <name type="scientific">Novosphingobium humi</name>
    <dbReference type="NCBI Taxonomy" id="2282397"/>
    <lineage>
        <taxon>Bacteria</taxon>
        <taxon>Pseudomonadati</taxon>
        <taxon>Pseudomonadota</taxon>
        <taxon>Alphaproteobacteria</taxon>
        <taxon>Sphingomonadales</taxon>
        <taxon>Sphingomonadaceae</taxon>
        <taxon>Novosphingobium</taxon>
    </lineage>
</organism>
<dbReference type="CDD" id="cd00383">
    <property type="entry name" value="trans_reg_C"/>
    <property type="match status" value="1"/>
</dbReference>
<feature type="modified residue" description="4-aspartylphosphate" evidence="6">
    <location>
        <position position="68"/>
    </location>
</feature>
<dbReference type="EMBL" id="CP117417">
    <property type="protein sequence ID" value="WCT77464.1"/>
    <property type="molecule type" value="Genomic_DNA"/>
</dbReference>
<dbReference type="InterPro" id="IPR001789">
    <property type="entry name" value="Sig_transdc_resp-reg_receiver"/>
</dbReference>
<evidence type="ECO:0000256" key="3">
    <source>
        <dbReference type="ARBA" id="ARBA00023015"/>
    </source>
</evidence>
<sequence length="287" mass="31674">MWNWHGMQATHNAMDLATKILIVDDDKGIRTVVSEFLGKHGYQTATAANPVEMRGMLEAGSYDLIVLDVMMPKEDGLTALRSLGPHAPPVIMLSAVGSDIDRVVGLEMGADDYLAKPCNPRELLARIRAVLRRKAAAQAVLDQAMEIRAGEAQADPAPQAPGESRPAPSQDQAGATCANGLYFEGWRMDLDMRLLFDPDGRMITLTEGEFRLLLAFAQHPRRVVTRDQLLEWSRGGDADHFDRAIDVQLSRLRRKMTDAGSSGVSELIRTVRNEGYVFVPHVTRTRA</sequence>
<keyword evidence="4 7" id="KW-0238">DNA-binding</keyword>
<name>A0ABY7TW51_9SPHN</name>
<dbReference type="PROSITE" id="PS51755">
    <property type="entry name" value="OMPR_PHOB"/>
    <property type="match status" value="1"/>
</dbReference>
<evidence type="ECO:0000256" key="6">
    <source>
        <dbReference type="PROSITE-ProRule" id="PRU00169"/>
    </source>
</evidence>
<accession>A0ABY7TW51</accession>
<dbReference type="Gene3D" id="3.40.50.2300">
    <property type="match status" value="1"/>
</dbReference>
<evidence type="ECO:0000313" key="12">
    <source>
        <dbReference type="Proteomes" id="UP001218231"/>
    </source>
</evidence>
<dbReference type="InterPro" id="IPR036388">
    <property type="entry name" value="WH-like_DNA-bd_sf"/>
</dbReference>
<dbReference type="SUPFAM" id="SSF52172">
    <property type="entry name" value="CheY-like"/>
    <property type="match status" value="1"/>
</dbReference>
<protein>
    <submittedName>
        <fullName evidence="11">Response regulator</fullName>
    </submittedName>
</protein>
<feature type="domain" description="OmpR/PhoB-type" evidence="10">
    <location>
        <begin position="178"/>
        <end position="280"/>
    </location>
</feature>
<feature type="region of interest" description="Disordered" evidence="8">
    <location>
        <begin position="152"/>
        <end position="173"/>
    </location>
</feature>
<evidence type="ECO:0000256" key="5">
    <source>
        <dbReference type="ARBA" id="ARBA00023163"/>
    </source>
</evidence>
<dbReference type="SMART" id="SM00448">
    <property type="entry name" value="REC"/>
    <property type="match status" value="1"/>
</dbReference>
<feature type="domain" description="Response regulatory" evidence="9">
    <location>
        <begin position="19"/>
        <end position="131"/>
    </location>
</feature>
<dbReference type="Gene3D" id="6.10.250.690">
    <property type="match status" value="1"/>
</dbReference>
<dbReference type="InterPro" id="IPR039420">
    <property type="entry name" value="WalR-like"/>
</dbReference>
<evidence type="ECO:0000256" key="4">
    <source>
        <dbReference type="ARBA" id="ARBA00023125"/>
    </source>
</evidence>
<dbReference type="Gene3D" id="1.10.10.10">
    <property type="entry name" value="Winged helix-like DNA-binding domain superfamily/Winged helix DNA-binding domain"/>
    <property type="match status" value="1"/>
</dbReference>
<dbReference type="InterPro" id="IPR016032">
    <property type="entry name" value="Sig_transdc_resp-reg_C-effctor"/>
</dbReference>
<dbReference type="Proteomes" id="UP001218231">
    <property type="component" value="Chromosome"/>
</dbReference>
<evidence type="ECO:0000259" key="10">
    <source>
        <dbReference type="PROSITE" id="PS51755"/>
    </source>
</evidence>
<keyword evidence="1 6" id="KW-0597">Phosphoprotein</keyword>
<keyword evidence="5" id="KW-0804">Transcription</keyword>
<keyword evidence="3" id="KW-0805">Transcription regulation</keyword>
<dbReference type="PANTHER" id="PTHR48111:SF4">
    <property type="entry name" value="DNA-BINDING DUAL TRANSCRIPTIONAL REGULATOR OMPR"/>
    <property type="match status" value="1"/>
</dbReference>
<dbReference type="InterPro" id="IPR001867">
    <property type="entry name" value="OmpR/PhoB-type_DNA-bd"/>
</dbReference>
<evidence type="ECO:0000259" key="9">
    <source>
        <dbReference type="PROSITE" id="PS50110"/>
    </source>
</evidence>
<dbReference type="SMART" id="SM00862">
    <property type="entry name" value="Trans_reg_C"/>
    <property type="match status" value="1"/>
</dbReference>
<evidence type="ECO:0000256" key="2">
    <source>
        <dbReference type="ARBA" id="ARBA00023012"/>
    </source>
</evidence>
<dbReference type="PANTHER" id="PTHR48111">
    <property type="entry name" value="REGULATOR OF RPOS"/>
    <property type="match status" value="1"/>
</dbReference>
<feature type="DNA-binding region" description="OmpR/PhoB-type" evidence="7">
    <location>
        <begin position="178"/>
        <end position="280"/>
    </location>
</feature>